<gene>
    <name evidence="2" type="ORF">HKBW3S34_00950</name>
    <name evidence="3" type="ORF">HKBW3S44_00315</name>
    <name evidence="4" type="ORF">HKBW3S47_01357</name>
</gene>
<evidence type="ECO:0000313" key="7">
    <source>
        <dbReference type="Proteomes" id="UP000588083"/>
    </source>
</evidence>
<dbReference type="Proteomes" id="UP000588083">
    <property type="component" value="Unassembled WGS sequence"/>
</dbReference>
<dbReference type="PANTHER" id="PTHR30121:SF6">
    <property type="entry name" value="SLR6007 PROTEIN"/>
    <property type="match status" value="1"/>
</dbReference>
<keyword evidence="7" id="KW-1185">Reference proteome</keyword>
<evidence type="ECO:0000256" key="1">
    <source>
        <dbReference type="SAM" id="MobiDB-lite"/>
    </source>
</evidence>
<dbReference type="Proteomes" id="UP000569018">
    <property type="component" value="Unassembled WGS sequence"/>
</dbReference>
<dbReference type="EMBL" id="BLSC01000013">
    <property type="protein sequence ID" value="GFP36634.1"/>
    <property type="molecule type" value="Genomic_DNA"/>
</dbReference>
<dbReference type="Gene3D" id="3.40.50.300">
    <property type="entry name" value="P-loop containing nucleotide triphosphate hydrolases"/>
    <property type="match status" value="1"/>
</dbReference>
<accession>A0A6V8PD82</accession>
<evidence type="ECO:0000313" key="3">
    <source>
        <dbReference type="EMBL" id="GFP36634.1"/>
    </source>
</evidence>
<evidence type="ECO:0000313" key="2">
    <source>
        <dbReference type="EMBL" id="GFP30030.1"/>
    </source>
</evidence>
<evidence type="ECO:0008006" key="8">
    <source>
        <dbReference type="Google" id="ProtNLM"/>
    </source>
</evidence>
<feature type="region of interest" description="Disordered" evidence="1">
    <location>
        <begin position="1"/>
        <end position="28"/>
    </location>
</feature>
<dbReference type="EMBL" id="BLSD01000074">
    <property type="protein sequence ID" value="GFP39659.1"/>
    <property type="molecule type" value="Genomic_DNA"/>
</dbReference>
<dbReference type="EMBL" id="BLRZ01000037">
    <property type="protein sequence ID" value="GFP30030.1"/>
    <property type="molecule type" value="Genomic_DNA"/>
</dbReference>
<dbReference type="InterPro" id="IPR051162">
    <property type="entry name" value="T4SS_component"/>
</dbReference>
<dbReference type="Proteomes" id="UP000561271">
    <property type="component" value="Unassembled WGS sequence"/>
</dbReference>
<name>A0A6V8PD82_9ACTN</name>
<organism evidence="2 7">
    <name type="scientific">Candidatus Hakubella thermalkaliphila</name>
    <dbReference type="NCBI Taxonomy" id="2754717"/>
    <lineage>
        <taxon>Bacteria</taxon>
        <taxon>Bacillati</taxon>
        <taxon>Actinomycetota</taxon>
        <taxon>Actinomycetota incertae sedis</taxon>
        <taxon>Candidatus Hakubellales</taxon>
        <taxon>Candidatus Hakubellaceae</taxon>
        <taxon>Candidatus Hakubella</taxon>
    </lineage>
</organism>
<reference evidence="5 6" key="1">
    <citation type="journal article" date="2020" name="Front. Microbiol.">
        <title>Single-cell genomics of novel Actinobacteria with the Wood-Ljungdahl pathway discovered in a serpentinizing system.</title>
        <authorList>
            <person name="Merino N."/>
            <person name="Kawai M."/>
            <person name="Boyd E.S."/>
            <person name="Colman D.R."/>
            <person name="McGlynn S.E."/>
            <person name="Nealson K.H."/>
            <person name="Kurokawa K."/>
            <person name="Hongoh Y."/>
        </authorList>
    </citation>
    <scope>NUCLEOTIDE SEQUENCE [LARGE SCALE GENOMIC DNA]</scope>
    <source>
        <strain evidence="2 7">S34</strain>
        <strain evidence="3 5">S44</strain>
        <strain evidence="4 6">S47</strain>
    </source>
</reference>
<dbReference type="RefSeq" id="WP_176230960.1">
    <property type="nucleotide sequence ID" value="NZ_BLRZ01000037.1"/>
</dbReference>
<evidence type="ECO:0000313" key="6">
    <source>
        <dbReference type="Proteomes" id="UP000569018"/>
    </source>
</evidence>
<dbReference type="AlphaFoldDB" id="A0A6V8PD82"/>
<comment type="caution">
    <text evidence="2">The sequence shown here is derived from an EMBL/GenBank/DDBJ whole genome shotgun (WGS) entry which is preliminary data.</text>
</comment>
<proteinExistence type="predicted"/>
<dbReference type="PANTHER" id="PTHR30121">
    <property type="entry name" value="UNCHARACTERIZED PROTEIN YJGR-RELATED"/>
    <property type="match status" value="1"/>
</dbReference>
<evidence type="ECO:0000313" key="4">
    <source>
        <dbReference type="EMBL" id="GFP39659.1"/>
    </source>
</evidence>
<protein>
    <recommendedName>
        <fullName evidence="8">Helicase HerA central domain-containing protein</fullName>
    </recommendedName>
</protein>
<dbReference type="SUPFAM" id="SSF52540">
    <property type="entry name" value="P-loop containing nucleoside triphosphate hydrolases"/>
    <property type="match status" value="1"/>
</dbReference>
<dbReference type="InterPro" id="IPR027417">
    <property type="entry name" value="P-loop_NTPase"/>
</dbReference>
<sequence>MPEQENQTSGPAQAIGKTSATDRDPTTSDKFSFWLSPGVIVNPFDIVEVEQVSHEGPSRTYGLVTTLEHRTDSPTHLANFISSNFGELTEEPNTPRQGTTIAHVNVLSNDKDIYMPVSSEKVVDFADEDGVQVALGIDAMEPRDRVPAGLIEMSNEVAAVAYIDRRYLLGPESAHVNISGISGLATKTSYAMFLLQSLLQKTPEEERAKIAVIILNVKHGDLLQIDQRRQKEFSVDEMDMWEDLGLEPKPFEADKLHYFLPRGKDGRPNSFYEPDFYQIYAYDLESTADKLDLLFAQIPDAYFTLESIISEIKEGIRNNEPEFRNVQSWTNLLSGRPLFDPETRAAVREWRGIRGSSIGVFRRHVRRMVQANQSGIFVDTRSTGEEVLTDEILKIRGGHVYVVDIARLYEHEQMLVFGDLLKTVYSLKAEPPEDRTEPVPEKIIFFVDELNKYAPAGPRPSPLTELVLEIAERGRSLGVILLAAQQFMSAVHSRVTGNCATKIIGRSGSAEIMQPDYRFLDNEIKSNVTRLSKGELLLSHAVYRQPVKIIFPKPAFRQQEF</sequence>
<feature type="compositionally biased region" description="Polar residues" evidence="1">
    <location>
        <begin position="1"/>
        <end position="19"/>
    </location>
</feature>
<evidence type="ECO:0000313" key="5">
    <source>
        <dbReference type="Proteomes" id="UP000561271"/>
    </source>
</evidence>